<dbReference type="InterPro" id="IPR002646">
    <property type="entry name" value="PolA_pol_head_dom"/>
</dbReference>
<dbReference type="AlphaFoldDB" id="A0A411Z2Y1"/>
<evidence type="ECO:0000259" key="10">
    <source>
        <dbReference type="Pfam" id="PF12627"/>
    </source>
</evidence>
<dbReference type="SUPFAM" id="SSF81891">
    <property type="entry name" value="Poly A polymerase C-terminal region-like"/>
    <property type="match status" value="1"/>
</dbReference>
<evidence type="ECO:0000256" key="7">
    <source>
        <dbReference type="ARBA" id="ARBA00022842"/>
    </source>
</evidence>
<dbReference type="GO" id="GO:0000049">
    <property type="term" value="F:tRNA binding"/>
    <property type="evidence" value="ECO:0007669"/>
    <property type="project" value="TreeGrafter"/>
</dbReference>
<dbReference type="Gene3D" id="3.30.460.10">
    <property type="entry name" value="Beta Polymerase, domain 2"/>
    <property type="match status" value="1"/>
</dbReference>
<keyword evidence="5" id="KW-0479">Metal-binding</keyword>
<organism evidence="11 12">
    <name type="scientific">Pseudotabrizicola alkalilacus</name>
    <dbReference type="NCBI Taxonomy" id="2305252"/>
    <lineage>
        <taxon>Bacteria</taxon>
        <taxon>Pseudomonadati</taxon>
        <taxon>Pseudomonadota</taxon>
        <taxon>Alphaproteobacteria</taxon>
        <taxon>Rhodobacterales</taxon>
        <taxon>Paracoccaceae</taxon>
        <taxon>Pseudotabrizicola</taxon>
    </lineage>
</organism>
<name>A0A411Z2Y1_9RHOB</name>
<reference evidence="11 12" key="1">
    <citation type="submission" date="2018-08" db="EMBL/GenBank/DDBJ databases">
        <title>Flavobacterium tibetense sp. nov., isolated from a wetland YonghuCo on Tibetan Plateau.</title>
        <authorList>
            <person name="Phurbu D."/>
            <person name="Lu H."/>
            <person name="Xing P."/>
        </authorList>
    </citation>
    <scope>NUCLEOTIDE SEQUENCE [LARGE SCALE GENOMIC DNA]</scope>
    <source>
        <strain evidence="11 12">DJC</strain>
    </source>
</reference>
<dbReference type="OrthoDB" id="9805698at2"/>
<evidence type="ECO:0000256" key="2">
    <source>
        <dbReference type="ARBA" id="ARBA00022679"/>
    </source>
</evidence>
<keyword evidence="8" id="KW-0694">RNA-binding</keyword>
<dbReference type="InterPro" id="IPR032828">
    <property type="entry name" value="PolyA_RNA-bd"/>
</dbReference>
<evidence type="ECO:0000313" key="11">
    <source>
        <dbReference type="EMBL" id="RGP37423.1"/>
    </source>
</evidence>
<dbReference type="EMBL" id="QWEY01000004">
    <property type="protein sequence ID" value="RGP37423.1"/>
    <property type="molecule type" value="Genomic_DNA"/>
</dbReference>
<feature type="domain" description="tRNA nucleotidyltransferase/poly(A) polymerase RNA and SrmB- binding" evidence="10">
    <location>
        <begin position="182"/>
        <end position="239"/>
    </location>
</feature>
<dbReference type="InterPro" id="IPR050264">
    <property type="entry name" value="Bact_CCA-adding_enz_type3_sf"/>
</dbReference>
<comment type="cofactor">
    <cofactor evidence="1">
        <name>Mg(2+)</name>
        <dbReference type="ChEBI" id="CHEBI:18420"/>
    </cofactor>
</comment>
<dbReference type="PANTHER" id="PTHR46173">
    <property type="entry name" value="CCA TRNA NUCLEOTIDYLTRANSFERASE 1, MITOCHONDRIAL"/>
    <property type="match status" value="1"/>
</dbReference>
<dbReference type="GO" id="GO:0008033">
    <property type="term" value="P:tRNA processing"/>
    <property type="evidence" value="ECO:0007669"/>
    <property type="project" value="UniProtKB-KW"/>
</dbReference>
<dbReference type="GO" id="GO:0016779">
    <property type="term" value="F:nucleotidyltransferase activity"/>
    <property type="evidence" value="ECO:0007669"/>
    <property type="project" value="UniProtKB-KW"/>
</dbReference>
<dbReference type="PANTHER" id="PTHR46173:SF1">
    <property type="entry name" value="CCA TRNA NUCLEOTIDYLTRANSFERASE 1, MITOCHONDRIAL"/>
    <property type="match status" value="1"/>
</dbReference>
<gene>
    <name evidence="11" type="ORF">D1012_09375</name>
</gene>
<keyword evidence="3" id="KW-0819">tRNA processing</keyword>
<sequence>MRVAGAWLDHPGTQALCRMLENAGYRALFVGGCVRNALIGVAVADVDIATDALPKTVSMLAEKAGFRVVPTGIDHGTVTVITEGVAHEVTTFRRDVETDGRHAVVAFSDRVEEDAARRDFTMNALYADRTGAVVDPLGGLPDLLARRLRFVGDAEARIAEDYLRILRFFRFFAHYGDPAGGIDAEGLAACAANSAGIETLSRERIGAEMRKLLAAADPAPAVASMAATGILAVVLPGAEARALAPLVHLEGTLAPRWLRRLAVLGGQDVGNRLRLSRREMADLGRIRDEIGGTRSPAALGFVVGETLATETVLARAAVMEQPLPDGWEAEVARGAAAEFPLRAADLLDRVQGPALGAALEAARQRWLASNLTLTRAQLLG</sequence>
<evidence type="ECO:0000259" key="9">
    <source>
        <dbReference type="Pfam" id="PF01743"/>
    </source>
</evidence>
<dbReference type="GO" id="GO:0000166">
    <property type="term" value="F:nucleotide binding"/>
    <property type="evidence" value="ECO:0007669"/>
    <property type="project" value="UniProtKB-KW"/>
</dbReference>
<keyword evidence="6" id="KW-0547">Nucleotide-binding</keyword>
<keyword evidence="7" id="KW-0460">Magnesium</keyword>
<keyword evidence="2 8" id="KW-0808">Transferase</keyword>
<dbReference type="InterPro" id="IPR043519">
    <property type="entry name" value="NT_sf"/>
</dbReference>
<dbReference type="Pfam" id="PF01743">
    <property type="entry name" value="PolyA_pol"/>
    <property type="match status" value="1"/>
</dbReference>
<keyword evidence="4" id="KW-0548">Nucleotidyltransferase</keyword>
<dbReference type="CDD" id="cd05398">
    <property type="entry name" value="NT_ClassII-CCAase"/>
    <property type="match status" value="1"/>
</dbReference>
<accession>A0A411Z2Y1</accession>
<proteinExistence type="inferred from homology"/>
<dbReference type="Gene3D" id="1.10.3090.10">
    <property type="entry name" value="cca-adding enzyme, domain 2"/>
    <property type="match status" value="1"/>
</dbReference>
<feature type="domain" description="Poly A polymerase head" evidence="9">
    <location>
        <begin position="29"/>
        <end position="149"/>
    </location>
</feature>
<evidence type="ECO:0000256" key="1">
    <source>
        <dbReference type="ARBA" id="ARBA00001946"/>
    </source>
</evidence>
<evidence type="ECO:0000256" key="5">
    <source>
        <dbReference type="ARBA" id="ARBA00022723"/>
    </source>
</evidence>
<evidence type="ECO:0000256" key="6">
    <source>
        <dbReference type="ARBA" id="ARBA00022741"/>
    </source>
</evidence>
<dbReference type="Pfam" id="PF12627">
    <property type="entry name" value="PolyA_pol_RNAbd"/>
    <property type="match status" value="1"/>
</dbReference>
<dbReference type="RefSeq" id="WP_118151436.1">
    <property type="nucleotide sequence ID" value="NZ_QWEY01000004.1"/>
</dbReference>
<dbReference type="GO" id="GO:0046872">
    <property type="term" value="F:metal ion binding"/>
    <property type="evidence" value="ECO:0007669"/>
    <property type="project" value="UniProtKB-KW"/>
</dbReference>
<comment type="similarity">
    <text evidence="8">Belongs to the tRNA nucleotidyltransferase/poly(A) polymerase family.</text>
</comment>
<dbReference type="Proteomes" id="UP000284547">
    <property type="component" value="Unassembled WGS sequence"/>
</dbReference>
<evidence type="ECO:0000313" key="12">
    <source>
        <dbReference type="Proteomes" id="UP000284547"/>
    </source>
</evidence>
<evidence type="ECO:0000256" key="8">
    <source>
        <dbReference type="RuleBase" id="RU003953"/>
    </source>
</evidence>
<dbReference type="SUPFAM" id="SSF81301">
    <property type="entry name" value="Nucleotidyltransferase"/>
    <property type="match status" value="1"/>
</dbReference>
<evidence type="ECO:0000256" key="4">
    <source>
        <dbReference type="ARBA" id="ARBA00022695"/>
    </source>
</evidence>
<protein>
    <submittedName>
        <fullName evidence="11">CCA tRNA nucleotidyltransferase</fullName>
    </submittedName>
</protein>
<keyword evidence="12" id="KW-1185">Reference proteome</keyword>
<comment type="caution">
    <text evidence="11">The sequence shown here is derived from an EMBL/GenBank/DDBJ whole genome shotgun (WGS) entry which is preliminary data.</text>
</comment>
<evidence type="ECO:0000256" key="3">
    <source>
        <dbReference type="ARBA" id="ARBA00022694"/>
    </source>
</evidence>